<organism evidence="6">
    <name type="scientific">Caldilineaceae bacterium SB0661_bin_32</name>
    <dbReference type="NCBI Taxonomy" id="2605255"/>
    <lineage>
        <taxon>Bacteria</taxon>
        <taxon>Bacillati</taxon>
        <taxon>Chloroflexota</taxon>
        <taxon>Caldilineae</taxon>
        <taxon>Caldilineales</taxon>
        <taxon>Caldilineaceae</taxon>
    </lineage>
</organism>
<dbReference type="Gene3D" id="3.40.720.10">
    <property type="entry name" value="Alkaline Phosphatase, subunit A"/>
    <property type="match status" value="1"/>
</dbReference>
<dbReference type="SUPFAM" id="SSF53649">
    <property type="entry name" value="Alkaline phosphatase-like"/>
    <property type="match status" value="1"/>
</dbReference>
<comment type="caution">
    <text evidence="6">The sequence shown here is derived from an EMBL/GenBank/DDBJ whole genome shotgun (WGS) entry which is preliminary data.</text>
</comment>
<dbReference type="AlphaFoldDB" id="A0A6B1DBA2"/>
<dbReference type="Pfam" id="PF00884">
    <property type="entry name" value="Sulfatase"/>
    <property type="match status" value="1"/>
</dbReference>
<dbReference type="InterPro" id="IPR024607">
    <property type="entry name" value="Sulfatase_CS"/>
</dbReference>
<keyword evidence="6" id="KW-0808">Transferase</keyword>
<feature type="domain" description="Sulfatase N-terminal" evidence="5">
    <location>
        <begin position="4"/>
        <end position="349"/>
    </location>
</feature>
<evidence type="ECO:0000256" key="4">
    <source>
        <dbReference type="SAM" id="MobiDB-lite"/>
    </source>
</evidence>
<dbReference type="PROSITE" id="PS00523">
    <property type="entry name" value="SULFATASE_1"/>
    <property type="match status" value="1"/>
</dbReference>
<dbReference type="PANTHER" id="PTHR45953:SF1">
    <property type="entry name" value="IDURONATE 2-SULFATASE"/>
    <property type="match status" value="1"/>
</dbReference>
<dbReference type="GO" id="GO:0008484">
    <property type="term" value="F:sulfuric ester hydrolase activity"/>
    <property type="evidence" value="ECO:0007669"/>
    <property type="project" value="TreeGrafter"/>
</dbReference>
<dbReference type="PROSITE" id="PS00149">
    <property type="entry name" value="SULFATASE_2"/>
    <property type="match status" value="1"/>
</dbReference>
<gene>
    <name evidence="6" type="ORF">F4X14_17975</name>
</gene>
<dbReference type="GO" id="GO:0046872">
    <property type="term" value="F:metal ion binding"/>
    <property type="evidence" value="ECO:0007669"/>
    <property type="project" value="UniProtKB-KW"/>
</dbReference>
<evidence type="ECO:0000256" key="1">
    <source>
        <dbReference type="ARBA" id="ARBA00008779"/>
    </source>
</evidence>
<keyword evidence="2" id="KW-0479">Metal-binding</keyword>
<evidence type="ECO:0000256" key="3">
    <source>
        <dbReference type="ARBA" id="ARBA00022801"/>
    </source>
</evidence>
<dbReference type="InterPro" id="IPR000917">
    <property type="entry name" value="Sulfatase_N"/>
</dbReference>
<dbReference type="GO" id="GO:0005737">
    <property type="term" value="C:cytoplasm"/>
    <property type="evidence" value="ECO:0007669"/>
    <property type="project" value="TreeGrafter"/>
</dbReference>
<proteinExistence type="inferred from homology"/>
<dbReference type="GO" id="GO:0016740">
    <property type="term" value="F:transferase activity"/>
    <property type="evidence" value="ECO:0007669"/>
    <property type="project" value="UniProtKB-KW"/>
</dbReference>
<evidence type="ECO:0000313" key="6">
    <source>
        <dbReference type="EMBL" id="MYC96859.1"/>
    </source>
</evidence>
<comment type="similarity">
    <text evidence="1">Belongs to the sulfatase family.</text>
</comment>
<feature type="region of interest" description="Disordered" evidence="4">
    <location>
        <begin position="361"/>
        <end position="381"/>
    </location>
</feature>
<dbReference type="InterPro" id="IPR017850">
    <property type="entry name" value="Alkaline_phosphatase_core_sf"/>
</dbReference>
<reference evidence="6" key="1">
    <citation type="submission" date="2019-09" db="EMBL/GenBank/DDBJ databases">
        <title>Characterisation of the sponge microbiome using genome-centric metagenomics.</title>
        <authorList>
            <person name="Engelberts J.P."/>
            <person name="Robbins S.J."/>
            <person name="De Goeij J.M."/>
            <person name="Aranda M."/>
            <person name="Bell S.C."/>
            <person name="Webster N.S."/>
        </authorList>
    </citation>
    <scope>NUCLEOTIDE SEQUENCE</scope>
    <source>
        <strain evidence="6">SB0661_bin_32</strain>
    </source>
</reference>
<evidence type="ECO:0000259" key="5">
    <source>
        <dbReference type="Pfam" id="PF00884"/>
    </source>
</evidence>
<sequence>MSRPNILFLFSDEHSYRCLSLLEGQTGEPVQTPVLDGLAKHGSFFSSAYCQSPLCTPSRICLLTGRSPMTGGGWGNGSYLKPEIPTVASAFADAGYATCLVGKMHLGGANQMAGFANRPYGDLTGGAGHQRDPLSVREGGFEMRSRTADAGLTEIPESVLQEQVIVRETVAYLREQTAAEPDRPWFLCASFSRPHFPLTAPRRFLDKYWPEGITPPKVGRTGDTASHPMTVGMAKGFRTEEVSEQEMMKARAAYFACVDYLDEILGDLLHLMERSGLLENTVVVYTTDHGEMAGEHGMWWKNSWHEAAARVPLIVQTPSQRSGESSGARLDTPVSLADLFPTLCGLANIAAPDGLEGRDLSKAVTTGTEPPAEPVFVDNPLPRWGKGSEHRLVRLGKYKFVRFRGMTPHLLFDLEADPLEQRNLLVNGTEEEMATGRQLKALVDSSWDFDAAEGQRRKDEAELRRNALAEGARRHGNCYRMPDGRIVVADTPLYDPRVVEL</sequence>
<name>A0A6B1DBA2_9CHLR</name>
<protein>
    <submittedName>
        <fullName evidence="6">Sulfatase-like hydrolase/transferase</fullName>
    </submittedName>
</protein>
<evidence type="ECO:0000256" key="2">
    <source>
        <dbReference type="ARBA" id="ARBA00022723"/>
    </source>
</evidence>
<dbReference type="PANTHER" id="PTHR45953">
    <property type="entry name" value="IDURONATE 2-SULFATASE"/>
    <property type="match status" value="1"/>
</dbReference>
<accession>A0A6B1DBA2</accession>
<keyword evidence="3 6" id="KW-0378">Hydrolase</keyword>
<dbReference type="EMBL" id="VXMH01000098">
    <property type="protein sequence ID" value="MYC96859.1"/>
    <property type="molecule type" value="Genomic_DNA"/>
</dbReference>